<keyword evidence="2" id="KW-0659">Purine metabolism</keyword>
<dbReference type="GO" id="GO:0000256">
    <property type="term" value="P:allantoin catabolic process"/>
    <property type="evidence" value="ECO:0007669"/>
    <property type="project" value="InterPro"/>
</dbReference>
<dbReference type="Gene3D" id="2.60.120.480">
    <property type="entry name" value="Ureidoglycolate hydrolase"/>
    <property type="match status" value="1"/>
</dbReference>
<dbReference type="InterPro" id="IPR024060">
    <property type="entry name" value="Ureidoglycolate_lyase_dom_sf"/>
</dbReference>
<dbReference type="EMBL" id="QSBM01000018">
    <property type="protein sequence ID" value="RGX25701.1"/>
    <property type="molecule type" value="Genomic_DNA"/>
</dbReference>
<dbReference type="GO" id="GO:0050385">
    <property type="term" value="F:ureidoglycolate lyase activity"/>
    <property type="evidence" value="ECO:0007669"/>
    <property type="project" value="UniProtKB-EC"/>
</dbReference>
<reference evidence="6 7" key="1">
    <citation type="submission" date="2018-08" db="EMBL/GenBank/DDBJ databases">
        <title>A genome reference for cultivated species of the human gut microbiota.</title>
        <authorList>
            <person name="Zou Y."/>
            <person name="Xue W."/>
            <person name="Luo G."/>
        </authorList>
    </citation>
    <scope>NUCLEOTIDE SEQUENCE [LARGE SCALE GENOMIC DNA]</scope>
    <source>
        <strain evidence="6 7">AF04-15</strain>
    </source>
</reference>
<evidence type="ECO:0000256" key="1">
    <source>
        <dbReference type="ARBA" id="ARBA00011738"/>
    </source>
</evidence>
<dbReference type="SUPFAM" id="SSF51182">
    <property type="entry name" value="RmlC-like cupins"/>
    <property type="match status" value="1"/>
</dbReference>
<comment type="caution">
    <text evidence="6">The sequence shown here is derived from an EMBL/GenBank/DDBJ whole genome shotgun (WGS) entry which is preliminary data.</text>
</comment>
<evidence type="ECO:0000256" key="2">
    <source>
        <dbReference type="ARBA" id="ARBA00022631"/>
    </source>
</evidence>
<evidence type="ECO:0000256" key="4">
    <source>
        <dbReference type="ARBA" id="ARBA00047684"/>
    </source>
</evidence>
<dbReference type="GO" id="GO:0004848">
    <property type="term" value="F:ureidoglycolate hydrolase activity"/>
    <property type="evidence" value="ECO:0007669"/>
    <property type="project" value="InterPro"/>
</dbReference>
<dbReference type="OrthoDB" id="1956643at2"/>
<dbReference type="Proteomes" id="UP000283880">
    <property type="component" value="Unassembled WGS sequence"/>
</dbReference>
<dbReference type="GO" id="GO:0006144">
    <property type="term" value="P:purine nucleobase metabolic process"/>
    <property type="evidence" value="ECO:0007669"/>
    <property type="project" value="UniProtKB-KW"/>
</dbReference>
<comment type="catalytic activity">
    <reaction evidence="4">
        <text>(S)-ureidoglycolate = urea + glyoxylate</text>
        <dbReference type="Rhea" id="RHEA:11304"/>
        <dbReference type="ChEBI" id="CHEBI:16199"/>
        <dbReference type="ChEBI" id="CHEBI:36655"/>
        <dbReference type="ChEBI" id="CHEBI:57296"/>
        <dbReference type="EC" id="4.3.2.3"/>
    </reaction>
</comment>
<evidence type="ECO:0008006" key="8">
    <source>
        <dbReference type="Google" id="ProtNLM"/>
    </source>
</evidence>
<dbReference type="AlphaFoldDB" id="A0A413FAG0"/>
<proteinExistence type="predicted"/>
<accession>A0A413FAG0</accession>
<evidence type="ECO:0000256" key="5">
    <source>
        <dbReference type="SAM" id="MobiDB-lite"/>
    </source>
</evidence>
<comment type="subunit">
    <text evidence="1">Homodimer.</text>
</comment>
<keyword evidence="3" id="KW-0456">Lyase</keyword>
<protein>
    <recommendedName>
        <fullName evidence="8">Ureidoglycolate hydrolase</fullName>
    </recommendedName>
</protein>
<organism evidence="6 7">
    <name type="scientific">Enterocloster asparagiformis</name>
    <dbReference type="NCBI Taxonomy" id="333367"/>
    <lineage>
        <taxon>Bacteria</taxon>
        <taxon>Bacillati</taxon>
        <taxon>Bacillota</taxon>
        <taxon>Clostridia</taxon>
        <taxon>Lachnospirales</taxon>
        <taxon>Lachnospiraceae</taxon>
        <taxon>Enterocloster</taxon>
    </lineage>
</organism>
<evidence type="ECO:0000256" key="3">
    <source>
        <dbReference type="ARBA" id="ARBA00023239"/>
    </source>
</evidence>
<sequence length="399" mass="43189">MWILPTTTARSTWKSCRTILRPAITAVCRNGGSDMQAIEPIRITAGNFAAYGRYYNLRGEDGARLADGRTFVSRQRISGEPLKIGATAVAGGPFVSSKMERHTLSEELLICGDDEMVLTVADSDPEGAPRSRDVRAFIMRPGDAVVLGRGIWHDANHGLHRDTTYFFLIPQRDFVASEVKWTEIVPEAVPVRWETGERGEPEAAVPESGEPQAAVPETQTRPGAPEADRLLNGADGTPFSTYGRLVRVLEGPGLAGDTGWRSWLEEAPALTEGCYLGVGFPEDDSRDGARGCGRTAISRDSVVECGRTAISRGSAAECGRTAISRDGAAECGRDGARQILCACGAVKLTVMLRGRPESVYTVRLSRGDYALLEENVCYKVLREPGTPGYYYILSPKGLM</sequence>
<dbReference type="InterPro" id="IPR007247">
    <property type="entry name" value="Ureidogly_lyase"/>
</dbReference>
<evidence type="ECO:0000313" key="7">
    <source>
        <dbReference type="Proteomes" id="UP000283880"/>
    </source>
</evidence>
<gene>
    <name evidence="6" type="ORF">DWV29_20710</name>
</gene>
<name>A0A413FAG0_9FIRM</name>
<dbReference type="Pfam" id="PF04115">
    <property type="entry name" value="Ureidogly_lyase"/>
    <property type="match status" value="1"/>
</dbReference>
<evidence type="ECO:0000313" key="6">
    <source>
        <dbReference type="EMBL" id="RGX25701.1"/>
    </source>
</evidence>
<dbReference type="InterPro" id="IPR011051">
    <property type="entry name" value="RmlC_Cupin_sf"/>
</dbReference>
<feature type="region of interest" description="Disordered" evidence="5">
    <location>
        <begin position="193"/>
        <end position="235"/>
    </location>
</feature>